<feature type="region of interest" description="Disordered" evidence="1">
    <location>
        <begin position="440"/>
        <end position="476"/>
    </location>
</feature>
<name>A0A1Y1Y9U2_9PLEO</name>
<gene>
    <name evidence="2" type="ORF">BCR34DRAFT_219845</name>
</gene>
<feature type="compositionally biased region" description="Polar residues" evidence="1">
    <location>
        <begin position="201"/>
        <end position="212"/>
    </location>
</feature>
<dbReference type="OrthoDB" id="3437384at2759"/>
<feature type="region of interest" description="Disordered" evidence="1">
    <location>
        <begin position="324"/>
        <end position="383"/>
    </location>
</feature>
<feature type="region of interest" description="Disordered" evidence="1">
    <location>
        <begin position="590"/>
        <end position="622"/>
    </location>
</feature>
<sequence>MANKLCCTADQRDSSSSPDLPAIRVSEATPKKPLLQNEPGSYGSRFNSTRSTDIHELRLIFDNAKDDDSKEISPPKYRFVRPSIHSLHSLQKVKSVHALIKRRFSKDMPRTKSTAQLNDTPKNDREQTEAPDTVIKVSRDVPNLQLKITKEDLRKDLFSNKKPEEGGYDSDAEVLDDIAKGFGKKTPNKRTSLHSIEWTPSPGSRSTSTKARNSVDLGHDNRLSYQVNQFPRSRPITPARFTSSPNLRSHNVNERDRNLRRSHSATSIDIPIPSSESVVRLPSLLPQDTVPWSVSMTESLRLSHFPAPPTTKPAEATLQPQSLQAEIPQRSTPVESKADSFPIKCSGNATKQPGHIQGTRHSDPLPSGPSQPAANPVSTSGKENVVPADFVKHDESHREDDDESNPRHSVHLYSMRISHHLRSGSLLSWDQLADADPMPSPPHHYLSGNVSEMSRVGQLPRTRHDRNTSSSGFASSRIPARWGKVLKSEANSTSDHHRDDKSSIYSSRPQTPPDSFGGSMGNLSMSLTNLNTMSDLTKAQNADHYPTDDEETPRPTRRYGLTNLRTVEATTPNDHLIGSDSAVPIARNNSVAHTKKSKFREEFSPSPPKKKSTSTTSLMRFLRPRNSFRSQSETKIDTLLNVDGPSDALGPPGPADSLLLIPSRESRHSKSMVSLETEHAAAKNDNARMDPTWARALKSYQDERSSMFLTVNKDQATHSSPFRERSGSIARAKSIGGSSTESRKTDVPPVVTEDLPTPGPSEDTQAYQRASMRRRTALVEAHQDDTSPSQAVRDAFNKQDDGPATVGAWGRYPSHTRFERAESASHLDSVTTRDFALEAAIKFAMGPNPNDSEDIDPATRPLTPADAKGRKRKKRVGSDRMAKSKSMTFGKQFLKNYAKIFRSSSTEFQKHGRGHRSSIAAGGMLNYPELEILPEVWRRGISEEISGSGADGENSNIAMRDMHGPEGKQKKEDSEMMLRPRKSTFGNSNNSGMETVDLNLSMFDGAGFDIEQRRSSAPPPDRAKVWSVYYEDCVPEFPRPSLDADFADIDLADFAPCVPPHAKTMPARLRNSHSHSRAGSRVSGLGFGHTKSRGSAVPRALSNSRKQGNGEGNGGEGEDEEERSMISVGVRKSTMDFIHFYREQERVERERVLSLVRLDSVRGL</sequence>
<feature type="region of interest" description="Disordered" evidence="1">
    <location>
        <begin position="847"/>
        <end position="884"/>
    </location>
</feature>
<evidence type="ECO:0000256" key="1">
    <source>
        <dbReference type="SAM" id="MobiDB-lite"/>
    </source>
</evidence>
<dbReference type="EMBL" id="MCFA01000302">
    <property type="protein sequence ID" value="ORX94665.1"/>
    <property type="molecule type" value="Genomic_DNA"/>
</dbReference>
<accession>A0A1Y1Y9U2</accession>
<feature type="region of interest" description="Disordered" evidence="1">
    <location>
        <begin position="945"/>
        <end position="991"/>
    </location>
</feature>
<keyword evidence="3" id="KW-1185">Reference proteome</keyword>
<feature type="region of interest" description="Disordered" evidence="1">
    <location>
        <begin position="1065"/>
        <end position="1125"/>
    </location>
</feature>
<feature type="compositionally biased region" description="Basic and acidic residues" evidence="1">
    <location>
        <begin position="960"/>
        <end position="978"/>
    </location>
</feature>
<feature type="region of interest" description="Disordered" evidence="1">
    <location>
        <begin position="488"/>
        <end position="523"/>
    </location>
</feature>
<evidence type="ECO:0000313" key="2">
    <source>
        <dbReference type="EMBL" id="ORX94665.1"/>
    </source>
</evidence>
<feature type="region of interest" description="Disordered" evidence="1">
    <location>
        <begin position="182"/>
        <end position="268"/>
    </location>
</feature>
<feature type="compositionally biased region" description="Polar residues" evidence="1">
    <location>
        <begin position="111"/>
        <end position="120"/>
    </location>
</feature>
<feature type="region of interest" description="Disordered" evidence="1">
    <location>
        <begin position="713"/>
        <end position="767"/>
    </location>
</feature>
<feature type="region of interest" description="Disordered" evidence="1">
    <location>
        <begin position="104"/>
        <end position="132"/>
    </location>
</feature>
<protein>
    <submittedName>
        <fullName evidence="2">Uncharacterized protein</fullName>
    </submittedName>
</protein>
<dbReference type="Proteomes" id="UP000193144">
    <property type="component" value="Unassembled WGS sequence"/>
</dbReference>
<comment type="caution">
    <text evidence="2">The sequence shown here is derived from an EMBL/GenBank/DDBJ whole genome shotgun (WGS) entry which is preliminary data.</text>
</comment>
<feature type="compositionally biased region" description="Basic residues" evidence="1">
    <location>
        <begin position="182"/>
        <end position="192"/>
    </location>
</feature>
<reference evidence="2 3" key="1">
    <citation type="submission" date="2016-07" db="EMBL/GenBank/DDBJ databases">
        <title>Pervasive Adenine N6-methylation of Active Genes in Fungi.</title>
        <authorList>
            <consortium name="DOE Joint Genome Institute"/>
            <person name="Mondo S.J."/>
            <person name="Dannebaum R.O."/>
            <person name="Kuo R.C."/>
            <person name="Labutti K."/>
            <person name="Haridas S."/>
            <person name="Kuo A."/>
            <person name="Salamov A."/>
            <person name="Ahrendt S.R."/>
            <person name="Lipzen A."/>
            <person name="Sullivan W."/>
            <person name="Andreopoulos W.B."/>
            <person name="Clum A."/>
            <person name="Lindquist E."/>
            <person name="Daum C."/>
            <person name="Ramamoorthy G.K."/>
            <person name="Gryganskyi A."/>
            <person name="Culley D."/>
            <person name="Magnuson J.K."/>
            <person name="James T.Y."/>
            <person name="O'Malley M.A."/>
            <person name="Stajich J.E."/>
            <person name="Spatafora J.W."/>
            <person name="Visel A."/>
            <person name="Grigoriev I.V."/>
        </authorList>
    </citation>
    <scope>NUCLEOTIDE SEQUENCE [LARGE SCALE GENOMIC DNA]</scope>
    <source>
        <strain evidence="2 3">CBS 115471</strain>
    </source>
</reference>
<feature type="compositionally biased region" description="Polar residues" evidence="1">
    <location>
        <begin position="324"/>
        <end position="334"/>
    </location>
</feature>
<dbReference type="AlphaFoldDB" id="A0A1Y1Y9U2"/>
<feature type="compositionally biased region" description="Polar residues" evidence="1">
    <location>
        <begin position="240"/>
        <end position="250"/>
    </location>
</feature>
<proteinExistence type="predicted"/>
<feature type="region of interest" description="Disordered" evidence="1">
    <location>
        <begin position="1"/>
        <end position="48"/>
    </location>
</feature>
<feature type="compositionally biased region" description="Polar residues" evidence="1">
    <location>
        <begin position="368"/>
        <end position="382"/>
    </location>
</feature>
<organism evidence="2 3">
    <name type="scientific">Clohesyomyces aquaticus</name>
    <dbReference type="NCBI Taxonomy" id="1231657"/>
    <lineage>
        <taxon>Eukaryota</taxon>
        <taxon>Fungi</taxon>
        <taxon>Dikarya</taxon>
        <taxon>Ascomycota</taxon>
        <taxon>Pezizomycotina</taxon>
        <taxon>Dothideomycetes</taxon>
        <taxon>Pleosporomycetidae</taxon>
        <taxon>Pleosporales</taxon>
        <taxon>Lindgomycetaceae</taxon>
        <taxon>Clohesyomyces</taxon>
    </lineage>
</organism>
<evidence type="ECO:0000313" key="3">
    <source>
        <dbReference type="Proteomes" id="UP000193144"/>
    </source>
</evidence>
<feature type="region of interest" description="Disordered" evidence="1">
    <location>
        <begin position="539"/>
        <end position="561"/>
    </location>
</feature>